<evidence type="ECO:0000259" key="6">
    <source>
        <dbReference type="Pfam" id="PF00732"/>
    </source>
</evidence>
<accession>A0A5B2TRU3</accession>
<evidence type="ECO:0000259" key="7">
    <source>
        <dbReference type="Pfam" id="PF05199"/>
    </source>
</evidence>
<name>A0A5B2TRU3_9FLAO</name>
<dbReference type="GO" id="GO:0050660">
    <property type="term" value="F:flavin adenine dinucleotide binding"/>
    <property type="evidence" value="ECO:0007669"/>
    <property type="project" value="InterPro"/>
</dbReference>
<dbReference type="InterPro" id="IPR051473">
    <property type="entry name" value="P2Ox-like"/>
</dbReference>
<dbReference type="PANTHER" id="PTHR42784">
    <property type="entry name" value="PYRANOSE 2-OXIDASE"/>
    <property type="match status" value="1"/>
</dbReference>
<keyword evidence="3" id="KW-0285">Flavoprotein</keyword>
<evidence type="ECO:0000256" key="3">
    <source>
        <dbReference type="ARBA" id="ARBA00022630"/>
    </source>
</evidence>
<dbReference type="Pfam" id="PF00732">
    <property type="entry name" value="GMC_oxred_N"/>
    <property type="match status" value="1"/>
</dbReference>
<feature type="domain" description="Glucose-methanol-choline oxidoreductase C-terminal" evidence="7">
    <location>
        <begin position="433"/>
        <end position="552"/>
    </location>
</feature>
<protein>
    <submittedName>
        <fullName evidence="8">GMC family oxidoreductase</fullName>
    </submittedName>
</protein>
<gene>
    <name evidence="8" type="ORF">F0361_13360</name>
</gene>
<dbReference type="SUPFAM" id="SSF51905">
    <property type="entry name" value="FAD/NAD(P)-binding domain"/>
    <property type="match status" value="1"/>
</dbReference>
<dbReference type="GO" id="GO:0016614">
    <property type="term" value="F:oxidoreductase activity, acting on CH-OH group of donors"/>
    <property type="evidence" value="ECO:0007669"/>
    <property type="project" value="InterPro"/>
</dbReference>
<dbReference type="InterPro" id="IPR007867">
    <property type="entry name" value="GMC_OxRtase_C"/>
</dbReference>
<dbReference type="SUPFAM" id="SSF54373">
    <property type="entry name" value="FAD-linked reductases, C-terminal domain"/>
    <property type="match status" value="1"/>
</dbReference>
<comment type="cofactor">
    <cofactor evidence="1">
        <name>FAD</name>
        <dbReference type="ChEBI" id="CHEBI:57692"/>
    </cofactor>
</comment>
<feature type="domain" description="Glucose-methanol-choline oxidoreductase N-terminal" evidence="6">
    <location>
        <begin position="233"/>
        <end position="339"/>
    </location>
</feature>
<evidence type="ECO:0000256" key="5">
    <source>
        <dbReference type="ARBA" id="ARBA00023002"/>
    </source>
</evidence>
<evidence type="ECO:0000256" key="4">
    <source>
        <dbReference type="ARBA" id="ARBA00022827"/>
    </source>
</evidence>
<dbReference type="EMBL" id="VUOE01000002">
    <property type="protein sequence ID" value="KAA2216969.1"/>
    <property type="molecule type" value="Genomic_DNA"/>
</dbReference>
<reference evidence="8 9" key="1">
    <citation type="submission" date="2019-09" db="EMBL/GenBank/DDBJ databases">
        <authorList>
            <person name="Khan S.A."/>
            <person name="Jeon C.O."/>
            <person name="Chun B.H."/>
            <person name="Jeong S.E."/>
        </authorList>
    </citation>
    <scope>NUCLEOTIDE SEQUENCE [LARGE SCALE GENOMIC DNA]</scope>
    <source>
        <strain evidence="8 9">KCTC 42508</strain>
    </source>
</reference>
<organism evidence="8 9">
    <name type="scientific">Maribacter flavus</name>
    <dbReference type="NCBI Taxonomy" id="1658664"/>
    <lineage>
        <taxon>Bacteria</taxon>
        <taxon>Pseudomonadati</taxon>
        <taxon>Bacteroidota</taxon>
        <taxon>Flavobacteriia</taxon>
        <taxon>Flavobacteriales</taxon>
        <taxon>Flavobacteriaceae</taxon>
        <taxon>Maribacter</taxon>
    </lineage>
</organism>
<comment type="caution">
    <text evidence="8">The sequence shown here is derived from an EMBL/GenBank/DDBJ whole genome shotgun (WGS) entry which is preliminary data.</text>
</comment>
<dbReference type="Gene3D" id="3.50.50.60">
    <property type="entry name" value="FAD/NAD(P)-binding domain"/>
    <property type="match status" value="2"/>
</dbReference>
<keyword evidence="4" id="KW-0274">FAD</keyword>
<evidence type="ECO:0000256" key="2">
    <source>
        <dbReference type="ARBA" id="ARBA00010790"/>
    </source>
</evidence>
<sequence length="569" mass="63884">MNLNTKAKQINTYDAIVVGTGISGGWAAKELSEKGLKTLVLERGRMVQHLTDYPTMNLNPWELPYANQLTPQERREVYPIQARSSYAVDQSTKHFFVKDNENPYIQEKPFLWTRGYQVGGRSLIWGRWAYRRGDLEFGANARDGVGLDWPIRYKDMEPWYDYVESYIGVSGTRDGLPQVPDGKFLPPWEMSCLEKHVACKIESHFDDRKLTIGRTGNITQAHGGRGPCMARNKCRRGCPYGAYFSSNSVTLLAAERTGNMTLRPHSIVHTILYDKETKKASGVQIVDANTKETIVFNAKIIFLCASTLGSTSILLNSVANSFPDGLANTSGELGHNLMDNHFQVGAYGTYDGFEDEYHKGRRPVDVLVPRFQNLDAKTKRKDYLRGFSTYGWSGREGWDRGSGGKEFGAAWKDSLTKPGPWTFTFLAFGECLPYHKNRIYLDQQKRDPWGLPMLVADMAFGPNEAAMRKEMMTSSAEMLEASGFKDINTYDDPSEPGLSIHEMGTARMGEDSKKSVLNKWNQVHDIPNIFVTDGSCMNSNGWGNPSLTYMALTARACDHAVNELKKGNL</sequence>
<dbReference type="AlphaFoldDB" id="A0A5B2TRU3"/>
<dbReference type="Pfam" id="PF05199">
    <property type="entry name" value="GMC_oxred_C"/>
    <property type="match status" value="1"/>
</dbReference>
<evidence type="ECO:0000313" key="8">
    <source>
        <dbReference type="EMBL" id="KAA2216969.1"/>
    </source>
</evidence>
<dbReference type="InterPro" id="IPR036188">
    <property type="entry name" value="FAD/NAD-bd_sf"/>
</dbReference>
<proteinExistence type="inferred from homology"/>
<dbReference type="RefSeq" id="WP_154919213.1">
    <property type="nucleotide sequence ID" value="NZ_VUOE01000002.1"/>
</dbReference>
<evidence type="ECO:0000313" key="9">
    <source>
        <dbReference type="Proteomes" id="UP000323188"/>
    </source>
</evidence>
<dbReference type="PANTHER" id="PTHR42784:SF1">
    <property type="entry name" value="PYRANOSE 2-OXIDASE"/>
    <property type="match status" value="1"/>
</dbReference>
<dbReference type="Proteomes" id="UP000323188">
    <property type="component" value="Unassembled WGS sequence"/>
</dbReference>
<evidence type="ECO:0000256" key="1">
    <source>
        <dbReference type="ARBA" id="ARBA00001974"/>
    </source>
</evidence>
<dbReference type="InterPro" id="IPR000172">
    <property type="entry name" value="GMC_OxRdtase_N"/>
</dbReference>
<keyword evidence="5" id="KW-0560">Oxidoreductase</keyword>
<comment type="similarity">
    <text evidence="2">Belongs to the GMC oxidoreductase family.</text>
</comment>